<sequence>MSTMFLHMNPNIFPDPYTFNPDRWLVEDSSQMMLDLAPFSKGPRMRLGLKYLLHV</sequence>
<dbReference type="OrthoDB" id="1470350at2759"/>
<name>A0A9P5Q714_9AGAR</name>
<proteinExistence type="predicted"/>
<organism evidence="1 2">
    <name type="scientific">Rhodocollybia butyracea</name>
    <dbReference type="NCBI Taxonomy" id="206335"/>
    <lineage>
        <taxon>Eukaryota</taxon>
        <taxon>Fungi</taxon>
        <taxon>Dikarya</taxon>
        <taxon>Basidiomycota</taxon>
        <taxon>Agaricomycotina</taxon>
        <taxon>Agaricomycetes</taxon>
        <taxon>Agaricomycetidae</taxon>
        <taxon>Agaricales</taxon>
        <taxon>Marasmiineae</taxon>
        <taxon>Omphalotaceae</taxon>
        <taxon>Rhodocollybia</taxon>
    </lineage>
</organism>
<dbReference type="GO" id="GO:0016705">
    <property type="term" value="F:oxidoreductase activity, acting on paired donors, with incorporation or reduction of molecular oxygen"/>
    <property type="evidence" value="ECO:0007669"/>
    <property type="project" value="InterPro"/>
</dbReference>
<accession>A0A9P5Q714</accession>
<dbReference type="SUPFAM" id="SSF48264">
    <property type="entry name" value="Cytochrome P450"/>
    <property type="match status" value="1"/>
</dbReference>
<keyword evidence="2" id="KW-1185">Reference proteome</keyword>
<dbReference type="InterPro" id="IPR036396">
    <property type="entry name" value="Cyt_P450_sf"/>
</dbReference>
<dbReference type="GO" id="GO:0005506">
    <property type="term" value="F:iron ion binding"/>
    <property type="evidence" value="ECO:0007669"/>
    <property type="project" value="InterPro"/>
</dbReference>
<dbReference type="GO" id="GO:0020037">
    <property type="term" value="F:heme binding"/>
    <property type="evidence" value="ECO:0007669"/>
    <property type="project" value="InterPro"/>
</dbReference>
<comment type="caution">
    <text evidence="1">The sequence shown here is derived from an EMBL/GenBank/DDBJ whole genome shotgun (WGS) entry which is preliminary data.</text>
</comment>
<evidence type="ECO:0000313" key="2">
    <source>
        <dbReference type="Proteomes" id="UP000772434"/>
    </source>
</evidence>
<evidence type="ECO:0000313" key="1">
    <source>
        <dbReference type="EMBL" id="KAF9075802.1"/>
    </source>
</evidence>
<protein>
    <submittedName>
        <fullName evidence="1">Uncharacterized protein</fullName>
    </submittedName>
</protein>
<gene>
    <name evidence="1" type="ORF">BDP27DRAFT_1314519</name>
</gene>
<dbReference type="Pfam" id="PF00067">
    <property type="entry name" value="p450"/>
    <property type="match status" value="1"/>
</dbReference>
<reference evidence="1" key="1">
    <citation type="submission" date="2020-11" db="EMBL/GenBank/DDBJ databases">
        <authorList>
            <consortium name="DOE Joint Genome Institute"/>
            <person name="Ahrendt S."/>
            <person name="Riley R."/>
            <person name="Andreopoulos W."/>
            <person name="Labutti K."/>
            <person name="Pangilinan J."/>
            <person name="Ruiz-Duenas F.J."/>
            <person name="Barrasa J.M."/>
            <person name="Sanchez-Garcia M."/>
            <person name="Camarero S."/>
            <person name="Miyauchi S."/>
            <person name="Serrano A."/>
            <person name="Linde D."/>
            <person name="Babiker R."/>
            <person name="Drula E."/>
            <person name="Ayuso-Fernandez I."/>
            <person name="Pacheco R."/>
            <person name="Padilla G."/>
            <person name="Ferreira P."/>
            <person name="Barriuso J."/>
            <person name="Kellner H."/>
            <person name="Castanera R."/>
            <person name="Alfaro M."/>
            <person name="Ramirez L."/>
            <person name="Pisabarro A.G."/>
            <person name="Kuo A."/>
            <person name="Tritt A."/>
            <person name="Lipzen A."/>
            <person name="He G."/>
            <person name="Yan M."/>
            <person name="Ng V."/>
            <person name="Cullen D."/>
            <person name="Martin F."/>
            <person name="Rosso M.-N."/>
            <person name="Henrissat B."/>
            <person name="Hibbett D."/>
            <person name="Martinez A.T."/>
            <person name="Grigoriev I.V."/>
        </authorList>
    </citation>
    <scope>NUCLEOTIDE SEQUENCE</scope>
    <source>
        <strain evidence="1">AH 40177</strain>
    </source>
</reference>
<dbReference type="Gene3D" id="1.10.630.10">
    <property type="entry name" value="Cytochrome P450"/>
    <property type="match status" value="1"/>
</dbReference>
<dbReference type="EMBL" id="JADNRY010000008">
    <property type="protein sequence ID" value="KAF9075802.1"/>
    <property type="molecule type" value="Genomic_DNA"/>
</dbReference>
<dbReference type="InterPro" id="IPR001128">
    <property type="entry name" value="Cyt_P450"/>
</dbReference>
<dbReference type="AlphaFoldDB" id="A0A9P5Q714"/>
<dbReference type="GO" id="GO:0004497">
    <property type="term" value="F:monooxygenase activity"/>
    <property type="evidence" value="ECO:0007669"/>
    <property type="project" value="InterPro"/>
</dbReference>
<dbReference type="Proteomes" id="UP000772434">
    <property type="component" value="Unassembled WGS sequence"/>
</dbReference>